<dbReference type="AlphaFoldDB" id="A0A485LXB8"/>
<dbReference type="InterPro" id="IPR049470">
    <property type="entry name" value="TRM61_C"/>
</dbReference>
<dbReference type="GO" id="GO:0031515">
    <property type="term" value="C:tRNA (m1A) methyltransferase complex"/>
    <property type="evidence" value="ECO:0007669"/>
    <property type="project" value="InterPro"/>
</dbReference>
<dbReference type="GO" id="GO:0160107">
    <property type="term" value="F:tRNA (adenine(58)-N1)-methyltransferase activity"/>
    <property type="evidence" value="ECO:0007669"/>
    <property type="project" value="UniProtKB-EC"/>
</dbReference>
<evidence type="ECO:0000256" key="1">
    <source>
        <dbReference type="ARBA" id="ARBA00022603"/>
    </source>
</evidence>
<feature type="region of interest" description="Disordered" evidence="5">
    <location>
        <begin position="263"/>
        <end position="288"/>
    </location>
</feature>
<dbReference type="GO" id="GO:0030488">
    <property type="term" value="P:tRNA methylation"/>
    <property type="evidence" value="ECO:0007669"/>
    <property type="project" value="InterPro"/>
</dbReference>
<evidence type="ECO:0000256" key="3">
    <source>
        <dbReference type="ARBA" id="ARBA00022691"/>
    </source>
</evidence>
<organism evidence="7">
    <name type="scientific">anaerobic digester metagenome</name>
    <dbReference type="NCBI Taxonomy" id="1263854"/>
    <lineage>
        <taxon>unclassified sequences</taxon>
        <taxon>metagenomes</taxon>
        <taxon>ecological metagenomes</taxon>
    </lineage>
</organism>
<evidence type="ECO:0000313" key="7">
    <source>
        <dbReference type="EMBL" id="VFU12350.1"/>
    </source>
</evidence>
<dbReference type="CDD" id="cd02440">
    <property type="entry name" value="AdoMet_MTases"/>
    <property type="match status" value="1"/>
</dbReference>
<dbReference type="PROSITE" id="PS51620">
    <property type="entry name" value="SAM_TRM61"/>
    <property type="match status" value="1"/>
</dbReference>
<reference evidence="7" key="1">
    <citation type="submission" date="2019-03" db="EMBL/GenBank/DDBJ databases">
        <authorList>
            <person name="Hao L."/>
        </authorList>
    </citation>
    <scope>NUCLEOTIDE SEQUENCE</scope>
</reference>
<keyword evidence="3" id="KW-0949">S-adenosyl-L-methionine</keyword>
<keyword evidence="1 7" id="KW-0489">Methyltransferase</keyword>
<dbReference type="InterPro" id="IPR029063">
    <property type="entry name" value="SAM-dependent_MTases_sf"/>
</dbReference>
<dbReference type="PANTHER" id="PTHR12133">
    <property type="entry name" value="TRNA (ADENINE(58)-N(1))-METHYLTRANSFERASE"/>
    <property type="match status" value="1"/>
</dbReference>
<dbReference type="Gene3D" id="3.40.50.150">
    <property type="entry name" value="Vaccinia Virus protein VP39"/>
    <property type="match status" value="1"/>
</dbReference>
<gene>
    <name evidence="7" type="primary">trmI</name>
    <name evidence="7" type="ORF">SCFA_1320006</name>
</gene>
<dbReference type="PANTHER" id="PTHR12133:SF1">
    <property type="entry name" value="TRNA (ADENINE(58)-N(1))-METHYLTRANSFERASE, MITOCHONDRIAL"/>
    <property type="match status" value="1"/>
</dbReference>
<dbReference type="SUPFAM" id="SSF53335">
    <property type="entry name" value="S-adenosyl-L-methionine-dependent methyltransferases"/>
    <property type="match status" value="1"/>
</dbReference>
<sequence length="288" mass="32124">MGDLLAQKVLITDLSRFRRVVDLRTSVSVGLPSGHISCEELRKIPAGGSFEVRDKRYFVLPCDMHDFVMEGLKRNTQIVYPKDSGYILMKLDIFPGKRIAEAGTGSGAMTAIFSRAVGSEGRVYSYEQDIGLINHAVKNLRLDAGDTNVVIHHQSLEQGIHEQDLDAFFLDVREPWKLLGEVYGCLKPGGHLGVLVPTTNQVSRVLLAFNNWDFLVTEVAETFLRTYKPVPARLRPMDRMIGHTSYLIFARKMQPDTIRRAAARAVPAPEDIEDGLLPENGSQDGTEE</sequence>
<accession>A0A485LXB8</accession>
<dbReference type="Pfam" id="PF08704">
    <property type="entry name" value="GCD14"/>
    <property type="match status" value="1"/>
</dbReference>
<proteinExistence type="predicted"/>
<evidence type="ECO:0000256" key="5">
    <source>
        <dbReference type="SAM" id="MobiDB-lite"/>
    </source>
</evidence>
<evidence type="ECO:0000256" key="4">
    <source>
        <dbReference type="ARBA" id="ARBA00022694"/>
    </source>
</evidence>
<name>A0A485LXB8_9ZZZZ</name>
<dbReference type="EMBL" id="CAADRM010000038">
    <property type="protein sequence ID" value="VFU12350.1"/>
    <property type="molecule type" value="Genomic_DNA"/>
</dbReference>
<feature type="domain" description="tRNA (adenine(58)-N(1))-methyltransferase catalytic subunit TRM61 C-terminal" evidence="6">
    <location>
        <begin position="72"/>
        <end position="228"/>
    </location>
</feature>
<dbReference type="EC" id="2.1.1.220" evidence="7"/>
<dbReference type="PIRSF" id="PIRSF017269">
    <property type="entry name" value="GCD14"/>
    <property type="match status" value="1"/>
</dbReference>
<protein>
    <submittedName>
        <fullName evidence="7">tRNA (Adenine(58)-N(1))-methyltransferase TrmI</fullName>
        <ecNumber evidence="7">2.1.1.220</ecNumber>
    </submittedName>
</protein>
<keyword evidence="4" id="KW-0819">tRNA processing</keyword>
<dbReference type="InterPro" id="IPR014816">
    <property type="entry name" value="tRNA_MeTrfase_Gcd14"/>
</dbReference>
<evidence type="ECO:0000256" key="2">
    <source>
        <dbReference type="ARBA" id="ARBA00022679"/>
    </source>
</evidence>
<evidence type="ECO:0000259" key="6">
    <source>
        <dbReference type="Pfam" id="PF08704"/>
    </source>
</evidence>
<keyword evidence="2 7" id="KW-0808">Transferase</keyword>